<organism evidence="1 2">
    <name type="scientific">Herpetosiphon geysericola</name>
    <dbReference type="NCBI Taxonomy" id="70996"/>
    <lineage>
        <taxon>Bacteria</taxon>
        <taxon>Bacillati</taxon>
        <taxon>Chloroflexota</taxon>
        <taxon>Chloroflexia</taxon>
        <taxon>Herpetosiphonales</taxon>
        <taxon>Herpetosiphonaceae</taxon>
        <taxon>Herpetosiphon</taxon>
    </lineage>
</organism>
<evidence type="ECO:0000313" key="1">
    <source>
        <dbReference type="EMBL" id="KPL84912.1"/>
    </source>
</evidence>
<gene>
    <name evidence="1" type="ORF">SE18_18710</name>
</gene>
<sequence length="156" mass="18663">MSYFVKKIEWEYGEAHGDCFYPNNQADFQAQLQALELRARQKNYPFYVELEFEDDSYIGFIIGHDLSCFYFGIFIADDRHAVHCRTQFDSHYDPQIAHPELMIEYSFKADHGEKYMPELLPHEQVVQAINQYIETQRLPAYILFTKRSIIDRYIEQ</sequence>
<proteinExistence type="predicted"/>
<reference evidence="1 2" key="1">
    <citation type="submission" date="2015-07" db="EMBL/GenBank/DDBJ databases">
        <title>Whole genome sequence of Herpetosiphon geysericola DSM 7119.</title>
        <authorList>
            <person name="Hemp J."/>
            <person name="Ward L.M."/>
            <person name="Pace L.A."/>
            <person name="Fischer W.W."/>
        </authorList>
    </citation>
    <scope>NUCLEOTIDE SEQUENCE [LARGE SCALE GENOMIC DNA]</scope>
    <source>
        <strain evidence="1 2">DSM 7119</strain>
    </source>
</reference>
<name>A0A0P6YPM8_9CHLR</name>
<accession>A0A0P6YPM8</accession>
<comment type="caution">
    <text evidence="1">The sequence shown here is derived from an EMBL/GenBank/DDBJ whole genome shotgun (WGS) entry which is preliminary data.</text>
</comment>
<dbReference type="OrthoDB" id="9829912at2"/>
<dbReference type="AlphaFoldDB" id="A0A0P6YPM8"/>
<dbReference type="RefSeq" id="WP_054535987.1">
    <property type="nucleotide sequence ID" value="NZ_LGKP01000026.1"/>
</dbReference>
<dbReference type="Proteomes" id="UP000050277">
    <property type="component" value="Unassembled WGS sequence"/>
</dbReference>
<dbReference type="EMBL" id="LGKP01000026">
    <property type="protein sequence ID" value="KPL84912.1"/>
    <property type="molecule type" value="Genomic_DNA"/>
</dbReference>
<protein>
    <submittedName>
        <fullName evidence="1">Uncharacterized protein</fullName>
    </submittedName>
</protein>
<evidence type="ECO:0000313" key="2">
    <source>
        <dbReference type="Proteomes" id="UP000050277"/>
    </source>
</evidence>
<keyword evidence="2" id="KW-1185">Reference proteome</keyword>